<accession>A0ABX0FPD6</accession>
<dbReference type="InterPro" id="IPR016772">
    <property type="entry name" value="UCP020408"/>
</dbReference>
<reference evidence="4" key="2">
    <citation type="submission" date="2023-07" db="EMBL/GenBank/DDBJ databases">
        <title>Duganella aceri sp. nov., isolated from tree sap.</title>
        <authorList>
            <person name="Kim I.S."/>
        </authorList>
    </citation>
    <scope>NUCLEOTIDE SEQUENCE [LARGE SCALE GENOMIC DNA]</scope>
    <source>
        <strain evidence="4">SAP-35</strain>
    </source>
</reference>
<evidence type="ECO:0000256" key="2">
    <source>
        <dbReference type="SAM" id="Coils"/>
    </source>
</evidence>
<dbReference type="Proteomes" id="UP000666369">
    <property type="component" value="Unassembled WGS sequence"/>
</dbReference>
<keyword evidence="4" id="KW-1185">Reference proteome</keyword>
<dbReference type="EMBL" id="JAADJT010000009">
    <property type="protein sequence ID" value="NGZ86478.1"/>
    <property type="molecule type" value="Genomic_DNA"/>
</dbReference>
<evidence type="ECO:0000313" key="3">
    <source>
        <dbReference type="EMBL" id="NGZ86478.1"/>
    </source>
</evidence>
<comment type="caution">
    <text evidence="3">The sequence shown here is derived from an EMBL/GenBank/DDBJ whole genome shotgun (WGS) entry which is preliminary data.</text>
</comment>
<gene>
    <name evidence="3" type="ORF">GW587_19730</name>
</gene>
<dbReference type="Pfam" id="PF10087">
    <property type="entry name" value="DUF2325"/>
    <property type="match status" value="1"/>
</dbReference>
<evidence type="ECO:0000313" key="4">
    <source>
        <dbReference type="Proteomes" id="UP000666369"/>
    </source>
</evidence>
<organism evidence="3 4">
    <name type="scientific">Duganella aceris</name>
    <dbReference type="NCBI Taxonomy" id="2703883"/>
    <lineage>
        <taxon>Bacteria</taxon>
        <taxon>Pseudomonadati</taxon>
        <taxon>Pseudomonadota</taxon>
        <taxon>Betaproteobacteria</taxon>
        <taxon>Burkholderiales</taxon>
        <taxon>Oxalobacteraceae</taxon>
        <taxon>Telluria group</taxon>
        <taxon>Duganella</taxon>
    </lineage>
</organism>
<name>A0ABX0FPD6_9BURK</name>
<dbReference type="RefSeq" id="WP_166106323.1">
    <property type="nucleotide sequence ID" value="NZ_JAADJT010000009.1"/>
</dbReference>
<reference evidence="3 4" key="1">
    <citation type="submission" date="2020-01" db="EMBL/GenBank/DDBJ databases">
        <authorList>
            <person name="Lee S.D."/>
        </authorList>
    </citation>
    <scope>NUCLEOTIDE SEQUENCE [LARGE SCALE GENOMIC DNA]</scope>
    <source>
        <strain evidence="3 4">SAP-35</strain>
    </source>
</reference>
<protein>
    <submittedName>
        <fullName evidence="3">DUF2325 domain-containing protein</fullName>
    </submittedName>
</protein>
<proteinExistence type="inferred from homology"/>
<evidence type="ECO:0000256" key="1">
    <source>
        <dbReference type="ARBA" id="ARBA00007189"/>
    </source>
</evidence>
<sequence>MPHAHANALKVQPPQHPVFGTRLAEAPQPLWDVCCTPATREPVAPTTAKRAKLSELDPNIHCSIVGTCLTTAELRRLIPRYAPQLDRKQATDLQIHHTAVELSTDGGAVAKELNKALDTRHALSIRKFRGANDERALHLLWQEALANGDVPGAYWALMTHPASTFEVRSLAFGDVHMLSHLVGASNRADIRRLVELEEQCERLKEHNARQQSRLNEMGARQTAVVGALEQRLDDLTSQLQRQARLPPDHAAQELAQLRAALADRDQKLALHTARRNEAEQRLLAEQERNEILQASARQAGDEADTARLELRVLEQALMQAMEGDAVAAALPPLDGKCVLYVGGRPASTATLSKLVAAAGGELLVHDGGVEDRRGLLATMLPRAQLVVFPVDFISHNAMHVTKQTCARHGIDCHPIRSASIASFVELMQRLHR</sequence>
<feature type="coiled-coil region" evidence="2">
    <location>
        <begin position="186"/>
        <end position="316"/>
    </location>
</feature>
<comment type="similarity">
    <text evidence="1">Belongs to the UPF0751 family.</text>
</comment>
<keyword evidence="2" id="KW-0175">Coiled coil</keyword>